<dbReference type="InterPro" id="IPR026341">
    <property type="entry name" value="T9SS_type_B"/>
</dbReference>
<reference evidence="1 2" key="1">
    <citation type="submission" date="2017-07" db="EMBL/GenBank/DDBJ databases">
        <title>Flavobacterium cyanobacteriorum sp. nov., isolated from cyanobacterial aggregates in a eutrophic lake.</title>
        <authorList>
            <person name="Cai H."/>
        </authorList>
    </citation>
    <scope>NUCLEOTIDE SEQUENCE [LARGE SCALE GENOMIC DNA]</scope>
    <source>
        <strain evidence="1 2">TH021</strain>
    </source>
</reference>
<protein>
    <recommendedName>
        <fullName evidence="3">T9SS type B sorting domain-containing protein</fullName>
    </recommendedName>
</protein>
<dbReference type="NCBIfam" id="TIGR04131">
    <property type="entry name" value="Bac_Flav_CTERM"/>
    <property type="match status" value="1"/>
</dbReference>
<organism evidence="1 2">
    <name type="scientific">Flavobacterium cyanobacteriorum</name>
    <dbReference type="NCBI Taxonomy" id="2022802"/>
    <lineage>
        <taxon>Bacteria</taxon>
        <taxon>Pseudomonadati</taxon>
        <taxon>Bacteroidota</taxon>
        <taxon>Flavobacteriia</taxon>
        <taxon>Flavobacteriales</taxon>
        <taxon>Flavobacteriaceae</taxon>
        <taxon>Flavobacterium</taxon>
    </lineage>
</organism>
<dbReference type="Proteomes" id="UP000216605">
    <property type="component" value="Unassembled WGS sequence"/>
</dbReference>
<proteinExistence type="predicted"/>
<sequence>MPAVPQLLLNLDLTSAEIYCSGESTAMIISNATGGLGNYQYELLDAANNVLAGPQAGETFSGLAAGSYKVRVLSGDCQEVSAIITIANPAPLTVTSVENDILCFGDANGSISITATGGTGIIQYAISPNLNQFDTDNSFTGLAPGPYQVIVQDQNGCFQLLNFNIDEPAPLVADFVAIQDELCLNAADGSITLSLVGGTGSYEVSLDNINFVTVTGNQYTFTGLSGDTFYQIFVRDSNGCNINPPLEYYMMPAVEVIPDVTVTPTCTNNVPGNTVVVNVNPEVVADVEYSLDDVTYQASNTFTNLAPGNYTAYVRHSNGCTKTDTFVIDNLSPVAATAVVTANVACFGGTTGEITVTASGGNSILQYAISPAFTYGASNVFTGLAAGTYTIRVRDNIGCEAEVTNITVTQPAAALSATVTGTPEICINANDGTITVTVSGGTAPYATSLDNVNFTQGQFSFTGLADGTYTIYVRDANSCTITPLTYTVLPGVDIQPVATVTPNCTNNTPGNVVTVAVNPAVAASVEYSLDGVTYQVSNTFSNVPAGPQTVYVRHSNGCIRTDDFEILPLQPVTATAAVTANVACFGGTTGQVTVTASGGNSTLQYAISPAFTYGGSNVFTGLAAGTYTIRVRDNIGCEAEVTNITVTQPAAALSASAVTTPETCINQGNGSITITISGGTGPYSTRLNTTSFVQGQLVYNNLAAGTYTVFVRDANGCDIVPLTVTVAPGVNIQPNATVTATCTNNTPGNVVTISVNPSVTGSVQYSLDGINYVNNNTFTNVPVSVTTVYVKHTNGCVSTAPVTIPALQPITASATVISNVACFGGTSGAISVTASGGNGALQYAISPAFNYTSSASFTGLSAGSYIIRVRDAAGCEREISGINITQPAAALTATAVATPEACISSNNGSITITISGGTAPYSTRINGSPFAAGQLVYNNLSAGQYTIQVRDANGCTVTPIQVQVQDGVNIQATASVSLVCTGNVPGNIVTVNVNPEVAGQVQYAVDNGTYTSSNTFSNLTTGNHIITVKHVNGCIQSLPVNIQNGVPVNATATVNGTISCFGATTGAIRVTASGGTGGLQYAISPDFNYVASGNFTGLAAGTYTIRVRDAIGCIREIQNIVITQPAAIAVVTADILEEICADDDNGAIEIAISGGTAPYATRLGATGNFVDGQLLFENLNGGQTYTLFVRDANNCIVTHEVTLAPPVDIDARPVIDYGCNATTVTIAVSAAVEGSVTYSLNGGTPQSSNVFVNVPVGPHRVDIVHTLGCTDVAEFTIAPQVPLQVTLAESGLNQLTATATGGSGGYQYSFNGNDNGSSNTFVFLSSGNHTVTVTDSRGCTATANINARFVDIEIPDVVTPNDDGRNDTWSPANTQNYPNITTDIFDRYGRKLAVLRQGQSWDGKYRGNELPTGDYWYIIKLGDPQDSREFVGHFTIYR</sequence>
<evidence type="ECO:0000313" key="1">
    <source>
        <dbReference type="EMBL" id="OYQ35455.1"/>
    </source>
</evidence>
<evidence type="ECO:0000313" key="2">
    <source>
        <dbReference type="Proteomes" id="UP000216605"/>
    </source>
</evidence>
<dbReference type="Pfam" id="PF13573">
    <property type="entry name" value="SprB"/>
    <property type="match status" value="10"/>
</dbReference>
<accession>A0A255Z3J0</accession>
<name>A0A255Z3J0_9FLAO</name>
<dbReference type="InterPro" id="IPR025667">
    <property type="entry name" value="SprB_repeat"/>
</dbReference>
<dbReference type="EMBL" id="NOXV01000282">
    <property type="protein sequence ID" value="OYQ35455.1"/>
    <property type="molecule type" value="Genomic_DNA"/>
</dbReference>
<evidence type="ECO:0008006" key="3">
    <source>
        <dbReference type="Google" id="ProtNLM"/>
    </source>
</evidence>
<dbReference type="Pfam" id="PF13585">
    <property type="entry name" value="CHU_C"/>
    <property type="match status" value="1"/>
</dbReference>
<comment type="caution">
    <text evidence="1">The sequence shown here is derived from an EMBL/GenBank/DDBJ whole genome shotgun (WGS) entry which is preliminary data.</text>
</comment>
<gene>
    <name evidence="1" type="ORF">CHU92_10785</name>
</gene>
<keyword evidence="2" id="KW-1185">Reference proteome</keyword>